<accession>A0A1G6W3P3</accession>
<reference evidence="7 8" key="1">
    <citation type="submission" date="2016-10" db="EMBL/GenBank/DDBJ databases">
        <authorList>
            <person name="de Groot N.N."/>
        </authorList>
    </citation>
    <scope>NUCLEOTIDE SEQUENCE [LARGE SCALE GENOMIC DNA]</scope>
    <source>
        <strain evidence="7 8">DSM 16957</strain>
    </source>
</reference>
<sequence>MSQPISAPPAPSAEDTVQAYARLCQSEAQGAPVRRDAARARSEAVGDLYSAMDWAFECFAGYRFREGHAALAVARQRDPAFLAARWLGFQYPLDPSPASETEQQAYLQRWREGLRWFESQDFRRPGMAAQVWGCVGSATPFYLHYLEDAVPEMRRYGRLVARMMAALDPGLPPRPLRQGRRRIAVVSAHFREHTVARLFLPLFESLDRDRFEVHFLDLEPGAAEWQARLNAAGTRHAGPRPAPQWRALLAALQPDVIVYPEIGMHPMHQGLAALRLAPVQTCLWGHPVTTGLPTIDYALVPDALEPRNAAEHYHEALVRLPGLGHGLAPASPRAPGEAPEDVRRQGPDDLEILCAQAAFKLLPAQDAVFARILRALPQARLHLTPLVGEAHIADLRARMRPAFEREGVDMDARVLTHALMPLERFQALAAACDFGLDTLGWSGGMSALDLLPQGLPIVAVEGPTMRSRQTAALLRWLDTPELIARDAADMVRIAQRLGSDAALRAQLRARLRERAPSLYASADTQRAFAEFLATAQPRAS</sequence>
<comment type="pathway">
    <text evidence="1">Protein modification; protein glycosylation.</text>
</comment>
<gene>
    <name evidence="7" type="ORF">SAMN04488509_104114</name>
</gene>
<evidence type="ECO:0000256" key="5">
    <source>
        <dbReference type="ARBA" id="ARBA00022803"/>
    </source>
</evidence>
<dbReference type="PANTHER" id="PTHR44835:SF1">
    <property type="entry name" value="PROTEIN O-GLCNAC TRANSFERASE"/>
    <property type="match status" value="1"/>
</dbReference>
<dbReference type="InterPro" id="IPR051939">
    <property type="entry name" value="Glycosyltr_41/O-GlcNAc_trsf"/>
</dbReference>
<evidence type="ECO:0000256" key="2">
    <source>
        <dbReference type="ARBA" id="ARBA00022676"/>
    </source>
</evidence>
<evidence type="ECO:0000313" key="8">
    <source>
        <dbReference type="Proteomes" id="UP000199603"/>
    </source>
</evidence>
<name>A0A1G6W3P3_9GAMM</name>
<dbReference type="RefSeq" id="WP_091241788.1">
    <property type="nucleotide sequence ID" value="NZ_FNAG01000004.1"/>
</dbReference>
<proteinExistence type="predicted"/>
<keyword evidence="3 7" id="KW-0808">Transferase</keyword>
<dbReference type="GO" id="GO:0016757">
    <property type="term" value="F:glycosyltransferase activity"/>
    <property type="evidence" value="ECO:0007669"/>
    <property type="project" value="UniProtKB-KW"/>
</dbReference>
<feature type="domain" description="O-GlcNAc transferase C-terminal" evidence="6">
    <location>
        <begin position="347"/>
        <end position="514"/>
    </location>
</feature>
<dbReference type="SUPFAM" id="SSF53756">
    <property type="entry name" value="UDP-Glycosyltransferase/glycogen phosphorylase"/>
    <property type="match status" value="1"/>
</dbReference>
<dbReference type="AlphaFoldDB" id="A0A1G6W3P3"/>
<keyword evidence="8" id="KW-1185">Reference proteome</keyword>
<evidence type="ECO:0000313" key="7">
    <source>
        <dbReference type="EMBL" id="SDD60459.1"/>
    </source>
</evidence>
<dbReference type="InterPro" id="IPR029489">
    <property type="entry name" value="OGT/SEC/SPY_C"/>
</dbReference>
<evidence type="ECO:0000256" key="4">
    <source>
        <dbReference type="ARBA" id="ARBA00022737"/>
    </source>
</evidence>
<dbReference type="STRING" id="265719.SAMN04488509_104114"/>
<keyword evidence="4" id="KW-0677">Repeat</keyword>
<dbReference type="PANTHER" id="PTHR44835">
    <property type="entry name" value="UDP-N-ACETYLGLUCOSAMINE--PEPTIDE N-ACETYLGLUCOSAMINYLTRANSFERASE SPINDLY-RELATED"/>
    <property type="match status" value="1"/>
</dbReference>
<protein>
    <submittedName>
        <fullName evidence="7">Glycosyl transferase family 41</fullName>
    </submittedName>
</protein>
<evidence type="ECO:0000256" key="3">
    <source>
        <dbReference type="ARBA" id="ARBA00022679"/>
    </source>
</evidence>
<dbReference type="OrthoDB" id="146908at2"/>
<dbReference type="EMBL" id="FNAG01000004">
    <property type="protein sequence ID" value="SDD60459.1"/>
    <property type="molecule type" value="Genomic_DNA"/>
</dbReference>
<evidence type="ECO:0000256" key="1">
    <source>
        <dbReference type="ARBA" id="ARBA00004922"/>
    </source>
</evidence>
<keyword evidence="5" id="KW-0802">TPR repeat</keyword>
<dbReference type="Gene3D" id="3.40.50.2000">
    <property type="entry name" value="Glycogen Phosphorylase B"/>
    <property type="match status" value="1"/>
</dbReference>
<dbReference type="Pfam" id="PF13844">
    <property type="entry name" value="Glyco_transf_41"/>
    <property type="match status" value="1"/>
</dbReference>
<dbReference type="Gene3D" id="3.40.50.11380">
    <property type="match status" value="1"/>
</dbReference>
<keyword evidence="2" id="KW-0328">Glycosyltransferase</keyword>
<evidence type="ECO:0000259" key="6">
    <source>
        <dbReference type="Pfam" id="PF13844"/>
    </source>
</evidence>
<organism evidence="7 8">
    <name type="scientific">Aquimonas voraii</name>
    <dbReference type="NCBI Taxonomy" id="265719"/>
    <lineage>
        <taxon>Bacteria</taxon>
        <taxon>Pseudomonadati</taxon>
        <taxon>Pseudomonadota</taxon>
        <taxon>Gammaproteobacteria</taxon>
        <taxon>Lysobacterales</taxon>
        <taxon>Lysobacteraceae</taxon>
        <taxon>Aquimonas</taxon>
    </lineage>
</organism>
<dbReference type="Proteomes" id="UP000199603">
    <property type="component" value="Unassembled WGS sequence"/>
</dbReference>